<organism evidence="2 3">
    <name type="scientific">Nocardioides exalbidus</name>
    <dbReference type="NCBI Taxonomy" id="402596"/>
    <lineage>
        <taxon>Bacteria</taxon>
        <taxon>Bacillati</taxon>
        <taxon>Actinomycetota</taxon>
        <taxon>Actinomycetes</taxon>
        <taxon>Propionibacteriales</taxon>
        <taxon>Nocardioidaceae</taxon>
        <taxon>Nocardioides</taxon>
    </lineage>
</organism>
<evidence type="ECO:0000256" key="1">
    <source>
        <dbReference type="SAM" id="Phobius"/>
    </source>
</evidence>
<name>A0A1H4N6M7_9ACTN</name>
<dbReference type="EMBL" id="FNRT01000002">
    <property type="protein sequence ID" value="SEB91120.1"/>
    <property type="molecule type" value="Genomic_DNA"/>
</dbReference>
<accession>A0A1H4N6M7</accession>
<evidence type="ECO:0000313" key="3">
    <source>
        <dbReference type="Proteomes" id="UP000198742"/>
    </source>
</evidence>
<dbReference type="Proteomes" id="UP000198742">
    <property type="component" value="Unassembled WGS sequence"/>
</dbReference>
<gene>
    <name evidence="2" type="ORF">SAMN04489844_1309</name>
</gene>
<dbReference type="AntiFam" id="ANF00224">
    <property type="entry name" value="Shadow ORF (opposite pntA)"/>
</dbReference>
<keyword evidence="1" id="KW-0812">Transmembrane</keyword>
<keyword evidence="1" id="KW-0472">Membrane</keyword>
<keyword evidence="3" id="KW-1185">Reference proteome</keyword>
<sequence>MLSIRRVTVKPPKTLMLASRMATPAITWTAGFSIGACRIAPTTMIPLMALVTLMSGVCNAWWTLPMT</sequence>
<protein>
    <submittedName>
        <fullName evidence="2">Uncharacterized protein</fullName>
    </submittedName>
</protein>
<keyword evidence="1" id="KW-1133">Transmembrane helix</keyword>
<dbReference type="AlphaFoldDB" id="A0A1H4N6M7"/>
<evidence type="ECO:0000313" key="2">
    <source>
        <dbReference type="EMBL" id="SEB91120.1"/>
    </source>
</evidence>
<reference evidence="3" key="1">
    <citation type="submission" date="2016-10" db="EMBL/GenBank/DDBJ databases">
        <authorList>
            <person name="Varghese N."/>
            <person name="Submissions S."/>
        </authorList>
    </citation>
    <scope>NUCLEOTIDE SEQUENCE [LARGE SCALE GENOMIC DNA]</scope>
    <source>
        <strain evidence="3">DSM 22017</strain>
    </source>
</reference>
<proteinExistence type="predicted"/>
<feature type="transmembrane region" description="Helical" evidence="1">
    <location>
        <begin position="47"/>
        <end position="64"/>
    </location>
</feature>